<gene>
    <name evidence="2" type="ORF">H4W30_007906</name>
</gene>
<accession>A0ABR9LKL1</accession>
<comment type="caution">
    <text evidence="2">The sequence shown here is derived from an EMBL/GenBank/DDBJ whole genome shotgun (WGS) entry which is preliminary data.</text>
</comment>
<protein>
    <submittedName>
        <fullName evidence="2">Uncharacterized protein</fullName>
    </submittedName>
</protein>
<name>A0ABR9LKL1_9PSEU</name>
<organism evidence="2 3">
    <name type="scientific">Amycolatopsis roodepoortensis</name>
    <dbReference type="NCBI Taxonomy" id="700274"/>
    <lineage>
        <taxon>Bacteria</taxon>
        <taxon>Bacillati</taxon>
        <taxon>Actinomycetota</taxon>
        <taxon>Actinomycetes</taxon>
        <taxon>Pseudonocardiales</taxon>
        <taxon>Pseudonocardiaceae</taxon>
        <taxon>Amycolatopsis</taxon>
    </lineage>
</organism>
<feature type="compositionally biased region" description="Basic and acidic residues" evidence="1">
    <location>
        <begin position="53"/>
        <end position="64"/>
    </location>
</feature>
<proteinExistence type="predicted"/>
<reference evidence="2 3" key="1">
    <citation type="submission" date="2020-10" db="EMBL/GenBank/DDBJ databases">
        <title>Sequencing the genomes of 1000 actinobacteria strains.</title>
        <authorList>
            <person name="Klenk H.-P."/>
        </authorList>
    </citation>
    <scope>NUCLEOTIDE SEQUENCE [LARGE SCALE GENOMIC DNA]</scope>
    <source>
        <strain evidence="2 3">DSM 46661</strain>
    </source>
</reference>
<dbReference type="EMBL" id="JADBEJ010000008">
    <property type="protein sequence ID" value="MBE1580825.1"/>
    <property type="molecule type" value="Genomic_DNA"/>
</dbReference>
<dbReference type="Proteomes" id="UP000656548">
    <property type="component" value="Unassembled WGS sequence"/>
</dbReference>
<feature type="region of interest" description="Disordered" evidence="1">
    <location>
        <begin position="44"/>
        <end position="64"/>
    </location>
</feature>
<evidence type="ECO:0000313" key="2">
    <source>
        <dbReference type="EMBL" id="MBE1580825.1"/>
    </source>
</evidence>
<keyword evidence="3" id="KW-1185">Reference proteome</keyword>
<evidence type="ECO:0000313" key="3">
    <source>
        <dbReference type="Proteomes" id="UP000656548"/>
    </source>
</evidence>
<evidence type="ECO:0000256" key="1">
    <source>
        <dbReference type="SAM" id="MobiDB-lite"/>
    </source>
</evidence>
<sequence>MWSNGLVANDGVLLSRTTFPYVSGWGDQDSAVVIVAFHVKRHACNSPRKRRSGPPDDRRAASFE</sequence>